<feature type="transmembrane region" description="Helical" evidence="1">
    <location>
        <begin position="240"/>
        <end position="262"/>
    </location>
</feature>
<keyword evidence="3" id="KW-1185">Reference proteome</keyword>
<gene>
    <name evidence="2" type="ORF">K435DRAFT_837042</name>
</gene>
<evidence type="ECO:0000313" key="3">
    <source>
        <dbReference type="Proteomes" id="UP000297245"/>
    </source>
</evidence>
<name>A0A4S8MEB4_DENBC</name>
<reference evidence="2 3" key="1">
    <citation type="journal article" date="2019" name="Nat. Ecol. Evol.">
        <title>Megaphylogeny resolves global patterns of mushroom evolution.</title>
        <authorList>
            <person name="Varga T."/>
            <person name="Krizsan K."/>
            <person name="Foldi C."/>
            <person name="Dima B."/>
            <person name="Sanchez-Garcia M."/>
            <person name="Sanchez-Ramirez S."/>
            <person name="Szollosi G.J."/>
            <person name="Szarkandi J.G."/>
            <person name="Papp V."/>
            <person name="Albert L."/>
            <person name="Andreopoulos W."/>
            <person name="Angelini C."/>
            <person name="Antonin V."/>
            <person name="Barry K.W."/>
            <person name="Bougher N.L."/>
            <person name="Buchanan P."/>
            <person name="Buyck B."/>
            <person name="Bense V."/>
            <person name="Catcheside P."/>
            <person name="Chovatia M."/>
            <person name="Cooper J."/>
            <person name="Damon W."/>
            <person name="Desjardin D."/>
            <person name="Finy P."/>
            <person name="Geml J."/>
            <person name="Haridas S."/>
            <person name="Hughes K."/>
            <person name="Justo A."/>
            <person name="Karasinski D."/>
            <person name="Kautmanova I."/>
            <person name="Kiss B."/>
            <person name="Kocsube S."/>
            <person name="Kotiranta H."/>
            <person name="LaButti K.M."/>
            <person name="Lechner B.E."/>
            <person name="Liimatainen K."/>
            <person name="Lipzen A."/>
            <person name="Lukacs Z."/>
            <person name="Mihaltcheva S."/>
            <person name="Morgado L.N."/>
            <person name="Niskanen T."/>
            <person name="Noordeloos M.E."/>
            <person name="Ohm R.A."/>
            <person name="Ortiz-Santana B."/>
            <person name="Ovrebo C."/>
            <person name="Racz N."/>
            <person name="Riley R."/>
            <person name="Savchenko A."/>
            <person name="Shiryaev A."/>
            <person name="Soop K."/>
            <person name="Spirin V."/>
            <person name="Szebenyi C."/>
            <person name="Tomsovsky M."/>
            <person name="Tulloss R.E."/>
            <person name="Uehling J."/>
            <person name="Grigoriev I.V."/>
            <person name="Vagvolgyi C."/>
            <person name="Papp T."/>
            <person name="Martin F.M."/>
            <person name="Miettinen O."/>
            <person name="Hibbett D.S."/>
            <person name="Nagy L.G."/>
        </authorList>
    </citation>
    <scope>NUCLEOTIDE SEQUENCE [LARGE SCALE GENOMIC DNA]</scope>
    <source>
        <strain evidence="2 3">CBS 962.96</strain>
    </source>
</reference>
<dbReference type="Proteomes" id="UP000297245">
    <property type="component" value="Unassembled WGS sequence"/>
</dbReference>
<keyword evidence="1" id="KW-0812">Transmembrane</keyword>
<protein>
    <submittedName>
        <fullName evidence="2">Uncharacterized protein</fullName>
    </submittedName>
</protein>
<feature type="transmembrane region" description="Helical" evidence="1">
    <location>
        <begin position="364"/>
        <end position="388"/>
    </location>
</feature>
<organism evidence="2 3">
    <name type="scientific">Dendrothele bispora (strain CBS 962.96)</name>
    <dbReference type="NCBI Taxonomy" id="1314807"/>
    <lineage>
        <taxon>Eukaryota</taxon>
        <taxon>Fungi</taxon>
        <taxon>Dikarya</taxon>
        <taxon>Basidiomycota</taxon>
        <taxon>Agaricomycotina</taxon>
        <taxon>Agaricomycetes</taxon>
        <taxon>Agaricomycetidae</taxon>
        <taxon>Agaricales</taxon>
        <taxon>Agaricales incertae sedis</taxon>
        <taxon>Dendrothele</taxon>
    </lineage>
</organism>
<accession>A0A4S8MEB4</accession>
<evidence type="ECO:0000313" key="2">
    <source>
        <dbReference type="EMBL" id="THV00907.1"/>
    </source>
</evidence>
<dbReference type="OrthoDB" id="3341077at2759"/>
<keyword evidence="1" id="KW-0472">Membrane</keyword>
<dbReference type="EMBL" id="ML179097">
    <property type="protein sequence ID" value="THV00907.1"/>
    <property type="molecule type" value="Genomic_DNA"/>
</dbReference>
<feature type="transmembrane region" description="Helical" evidence="1">
    <location>
        <begin position="322"/>
        <end position="343"/>
    </location>
</feature>
<sequence length="475" mass="52500">MLEIQDMSTTPIPDLVKIPNTIFGLGESFTMGKNGLRTLFMAAASRVANSGFVTLFCPQDTVVLCSPKACTSICVYEHISISVQPMIYPKFCFAKHAPSGMFEIRDMSTAPILLNILELDWESHLMVWRLRELKDLLITQGFDRLIVTQLHCSNQAWKWEALQSLSPLSFLLKLPFWHPLFPSQRLHLIWTTCLFLTSTSGGLIEACSQIRGAVIIYNALKTQNFDQFSSYVSNDKIQTLAVGLANTCFVVANCIADSILIHRCYIVWGSKKSVVALPILVSIATNSFGLVAAGMRTKGASDTNIEANFHLLLTAVDYNLKFLYINAAVNFGLTLMIAGRIWWVCRQTRALMDSQCGHIIGRKYNAIIATLFECGIIYPISLIAQAAIQGNVSELSIPVTLTPATIQLAGIAPTLILVRTCLGWSITEEIVKSQNMTSTIQYSTQGGSKNLSSLSHVNSIGQQTQWDSQMILPLF</sequence>
<proteinExistence type="predicted"/>
<keyword evidence="1" id="KW-1133">Transmembrane helix</keyword>
<evidence type="ECO:0000256" key="1">
    <source>
        <dbReference type="SAM" id="Phobius"/>
    </source>
</evidence>
<feature type="transmembrane region" description="Helical" evidence="1">
    <location>
        <begin position="274"/>
        <end position="295"/>
    </location>
</feature>
<dbReference type="AlphaFoldDB" id="A0A4S8MEB4"/>